<dbReference type="PANTHER" id="PTHR47360:SF1">
    <property type="entry name" value="ENDOPEPTIDASE NLPC-RELATED"/>
    <property type="match status" value="1"/>
</dbReference>
<evidence type="ECO:0000259" key="6">
    <source>
        <dbReference type="PROSITE" id="PS51935"/>
    </source>
</evidence>
<dbReference type="Proteomes" id="UP000885779">
    <property type="component" value="Unassembled WGS sequence"/>
</dbReference>
<proteinExistence type="inferred from homology"/>
<comment type="caution">
    <text evidence="7">The sequence shown here is derived from an EMBL/GenBank/DDBJ whole genome shotgun (WGS) entry which is preliminary data.</text>
</comment>
<keyword evidence="3" id="KW-0732">Signal</keyword>
<comment type="similarity">
    <text evidence="1">Belongs to the peptidase C40 family.</text>
</comment>
<dbReference type="Gene3D" id="3.90.1720.10">
    <property type="entry name" value="endopeptidase domain like (from Nostoc punctiforme)"/>
    <property type="match status" value="1"/>
</dbReference>
<reference evidence="7" key="1">
    <citation type="journal article" date="2020" name="mSystems">
        <title>Genome- and Community-Level Interaction Insights into Carbon Utilization and Element Cycling Functions of Hydrothermarchaeota in Hydrothermal Sediment.</title>
        <authorList>
            <person name="Zhou Z."/>
            <person name="Liu Y."/>
            <person name="Xu W."/>
            <person name="Pan J."/>
            <person name="Luo Z.H."/>
            <person name="Li M."/>
        </authorList>
    </citation>
    <scope>NUCLEOTIDE SEQUENCE [LARGE SCALE GENOMIC DNA]</scope>
    <source>
        <strain evidence="7">HyVt-577</strain>
    </source>
</reference>
<feature type="domain" description="NlpC/P60" evidence="6">
    <location>
        <begin position="40"/>
        <end position="163"/>
    </location>
</feature>
<dbReference type="GO" id="GO:0008234">
    <property type="term" value="F:cysteine-type peptidase activity"/>
    <property type="evidence" value="ECO:0007669"/>
    <property type="project" value="UniProtKB-KW"/>
</dbReference>
<dbReference type="AlphaFoldDB" id="A0A7V4U0K1"/>
<dbReference type="Pfam" id="PF00877">
    <property type="entry name" value="NLPC_P60"/>
    <property type="match status" value="1"/>
</dbReference>
<dbReference type="EMBL" id="DRQG01000078">
    <property type="protein sequence ID" value="HGY55673.1"/>
    <property type="molecule type" value="Genomic_DNA"/>
</dbReference>
<gene>
    <name evidence="7" type="ORF">ENK44_08235</name>
</gene>
<dbReference type="InterPro" id="IPR038765">
    <property type="entry name" value="Papain-like_cys_pep_sf"/>
</dbReference>
<protein>
    <submittedName>
        <fullName evidence="7">Peptidase P60</fullName>
    </submittedName>
</protein>
<evidence type="ECO:0000313" key="7">
    <source>
        <dbReference type="EMBL" id="HGY55673.1"/>
    </source>
</evidence>
<dbReference type="PANTHER" id="PTHR47360">
    <property type="entry name" value="MUREIN DD-ENDOPEPTIDASE MEPS/MUREIN LD-CARBOXYPEPTIDASE"/>
    <property type="match status" value="1"/>
</dbReference>
<keyword evidence="2" id="KW-0645">Protease</keyword>
<dbReference type="SUPFAM" id="SSF54001">
    <property type="entry name" value="Cysteine proteinases"/>
    <property type="match status" value="1"/>
</dbReference>
<keyword evidence="5" id="KW-0788">Thiol protease</keyword>
<evidence type="ECO:0000256" key="5">
    <source>
        <dbReference type="ARBA" id="ARBA00022807"/>
    </source>
</evidence>
<name>A0A7V4U0K1_CALAY</name>
<evidence type="ECO:0000256" key="3">
    <source>
        <dbReference type="ARBA" id="ARBA00022729"/>
    </source>
</evidence>
<sequence>MGRLIALVLLGLLAGCVSTTRFRAASDRPSASAPSSAPKKVQEDALRRAADEWLNVPYRFGGESRQGIDCSGLTCRIYREVYGIELPRTVELQIQAGRFVQKARLQPGDLLFFRTGGSSAVDHVGIYLGQGRFVHASLQRGVVISELGARYYQRRYVTARRILP</sequence>
<dbReference type="PROSITE" id="PS51935">
    <property type="entry name" value="NLPC_P60"/>
    <property type="match status" value="1"/>
</dbReference>
<evidence type="ECO:0000256" key="2">
    <source>
        <dbReference type="ARBA" id="ARBA00022670"/>
    </source>
</evidence>
<keyword evidence="4" id="KW-0378">Hydrolase</keyword>
<accession>A0A7V4U0K1</accession>
<evidence type="ECO:0000256" key="1">
    <source>
        <dbReference type="ARBA" id="ARBA00007074"/>
    </source>
</evidence>
<dbReference type="PROSITE" id="PS51257">
    <property type="entry name" value="PROKAR_LIPOPROTEIN"/>
    <property type="match status" value="1"/>
</dbReference>
<evidence type="ECO:0000256" key="4">
    <source>
        <dbReference type="ARBA" id="ARBA00022801"/>
    </source>
</evidence>
<dbReference type="InterPro" id="IPR052062">
    <property type="entry name" value="Murein_DD/LD_carboxypeptidase"/>
</dbReference>
<dbReference type="GO" id="GO:0006508">
    <property type="term" value="P:proteolysis"/>
    <property type="evidence" value="ECO:0007669"/>
    <property type="project" value="UniProtKB-KW"/>
</dbReference>
<dbReference type="InterPro" id="IPR000064">
    <property type="entry name" value="NLP_P60_dom"/>
</dbReference>
<organism evidence="7">
    <name type="scientific">Caldithrix abyssi</name>
    <dbReference type="NCBI Taxonomy" id="187145"/>
    <lineage>
        <taxon>Bacteria</taxon>
        <taxon>Pseudomonadati</taxon>
        <taxon>Calditrichota</taxon>
        <taxon>Calditrichia</taxon>
        <taxon>Calditrichales</taxon>
        <taxon>Calditrichaceae</taxon>
        <taxon>Caldithrix</taxon>
    </lineage>
</organism>